<dbReference type="InterPro" id="IPR052383">
    <property type="entry name" value="Anti-sigma-E_RseA-like"/>
</dbReference>
<dbReference type="InterPro" id="IPR005572">
    <property type="entry name" value="Anti-sigma_E_RseA_N"/>
</dbReference>
<protein>
    <submittedName>
        <fullName evidence="3">Sigma-E factor negative regulatory protein</fullName>
    </submittedName>
</protein>
<keyword evidence="1" id="KW-0472">Membrane</keyword>
<gene>
    <name evidence="3" type="ORF">ABVT11_03295</name>
</gene>
<dbReference type="Proteomes" id="UP001548590">
    <property type="component" value="Unassembled WGS sequence"/>
</dbReference>
<keyword evidence="1" id="KW-1133">Transmembrane helix</keyword>
<dbReference type="InterPro" id="IPR036147">
    <property type="entry name" value="Anti-sigma_E_RseA_N_sf"/>
</dbReference>
<keyword evidence="1" id="KW-0812">Transmembrane</keyword>
<organism evidence="3 4">
    <name type="scientific">Uliginosibacterium paludis</name>
    <dbReference type="NCBI Taxonomy" id="1615952"/>
    <lineage>
        <taxon>Bacteria</taxon>
        <taxon>Pseudomonadati</taxon>
        <taxon>Pseudomonadota</taxon>
        <taxon>Betaproteobacteria</taxon>
        <taxon>Rhodocyclales</taxon>
        <taxon>Zoogloeaceae</taxon>
        <taxon>Uliginosibacterium</taxon>
    </lineage>
</organism>
<sequence length="176" mass="18696">MKNERLSAWVDGEADEQDGASVMRELAGEASVRQDCELFWLIGDALRSPQQTGLGVDLTARIMDALESEPTVLAPRRQVLRTAPAGKDRWLPAAAAVAGVAVAAWMSFSLLAPARQEVARPMAVAAPVANDPKPVQLVVGGEQAYYMAHQASTIGAPIGGVAQYIRTVGDEQTGMR</sequence>
<reference evidence="3 4" key="1">
    <citation type="submission" date="2024-07" db="EMBL/GenBank/DDBJ databases">
        <title>Uliginosibacterium paludis KCTC:42655.</title>
        <authorList>
            <person name="Kim M.K."/>
        </authorList>
    </citation>
    <scope>NUCLEOTIDE SEQUENCE [LARGE SCALE GENOMIC DNA]</scope>
    <source>
        <strain evidence="3 4">KCTC 42655</strain>
    </source>
</reference>
<proteinExistence type="predicted"/>
<feature type="domain" description="Anti sigma-E protein RseA N-terminal" evidence="2">
    <location>
        <begin position="1"/>
        <end position="78"/>
    </location>
</feature>
<dbReference type="PANTHER" id="PTHR38104:SF1">
    <property type="entry name" value="ANTI-SIGMA-E FACTOR RSEA"/>
    <property type="match status" value="1"/>
</dbReference>
<evidence type="ECO:0000259" key="2">
    <source>
        <dbReference type="Pfam" id="PF03872"/>
    </source>
</evidence>
<comment type="caution">
    <text evidence="3">The sequence shown here is derived from an EMBL/GenBank/DDBJ whole genome shotgun (WGS) entry which is preliminary data.</text>
</comment>
<accession>A0ABV2CLR7</accession>
<dbReference type="PANTHER" id="PTHR38104">
    <property type="match status" value="1"/>
</dbReference>
<dbReference type="SUPFAM" id="SSF89069">
    <property type="entry name" value="N-terminal, cytoplasmic domain of anti-sigmaE factor RseA"/>
    <property type="match status" value="1"/>
</dbReference>
<dbReference type="Pfam" id="PF03872">
    <property type="entry name" value="RseA_N"/>
    <property type="match status" value="1"/>
</dbReference>
<dbReference type="CDD" id="cd16328">
    <property type="entry name" value="RseA_N"/>
    <property type="match status" value="1"/>
</dbReference>
<dbReference type="RefSeq" id="WP_345923790.1">
    <property type="nucleotide sequence ID" value="NZ_JBDIVF010000001.1"/>
</dbReference>
<evidence type="ECO:0000313" key="4">
    <source>
        <dbReference type="Proteomes" id="UP001548590"/>
    </source>
</evidence>
<evidence type="ECO:0000313" key="3">
    <source>
        <dbReference type="EMBL" id="MET1488840.1"/>
    </source>
</evidence>
<dbReference type="EMBL" id="JBEWLZ010000002">
    <property type="protein sequence ID" value="MET1488840.1"/>
    <property type="molecule type" value="Genomic_DNA"/>
</dbReference>
<keyword evidence="4" id="KW-1185">Reference proteome</keyword>
<name>A0ABV2CLR7_9RHOO</name>
<feature type="transmembrane region" description="Helical" evidence="1">
    <location>
        <begin position="90"/>
        <end position="112"/>
    </location>
</feature>
<dbReference type="Gene3D" id="1.10.10.880">
    <property type="entry name" value="Anti sigma-E protein RseA, N-terminal domain"/>
    <property type="match status" value="1"/>
</dbReference>
<evidence type="ECO:0000256" key="1">
    <source>
        <dbReference type="SAM" id="Phobius"/>
    </source>
</evidence>